<sequence length="104" mass="10047">MGSAPVLPALAGKSSGSSKPEAAASGAQSAERTAKSAARVAGVRVPDGTSALRAAGGAGGALRIRAAPRLRAGLAPPGGPGERESGELWGMTAEPPARGEGLHQ</sequence>
<proteinExistence type="predicted"/>
<gene>
    <name evidence="2" type="ORF">PODLI_1B041886</name>
</gene>
<evidence type="ECO:0000313" key="3">
    <source>
        <dbReference type="Proteomes" id="UP001178461"/>
    </source>
</evidence>
<organism evidence="2 3">
    <name type="scientific">Podarcis lilfordi</name>
    <name type="common">Lilford's wall lizard</name>
    <dbReference type="NCBI Taxonomy" id="74358"/>
    <lineage>
        <taxon>Eukaryota</taxon>
        <taxon>Metazoa</taxon>
        <taxon>Chordata</taxon>
        <taxon>Craniata</taxon>
        <taxon>Vertebrata</taxon>
        <taxon>Euteleostomi</taxon>
        <taxon>Lepidosauria</taxon>
        <taxon>Squamata</taxon>
        <taxon>Bifurcata</taxon>
        <taxon>Unidentata</taxon>
        <taxon>Episquamata</taxon>
        <taxon>Laterata</taxon>
        <taxon>Lacertibaenia</taxon>
        <taxon>Lacertidae</taxon>
        <taxon>Podarcis</taxon>
    </lineage>
</organism>
<evidence type="ECO:0000256" key="1">
    <source>
        <dbReference type="SAM" id="MobiDB-lite"/>
    </source>
</evidence>
<dbReference type="Proteomes" id="UP001178461">
    <property type="component" value="Chromosome 16"/>
</dbReference>
<dbReference type="EMBL" id="OX395143">
    <property type="protein sequence ID" value="CAI5797574.1"/>
    <property type="molecule type" value="Genomic_DNA"/>
</dbReference>
<feature type="region of interest" description="Disordered" evidence="1">
    <location>
        <begin position="1"/>
        <end position="41"/>
    </location>
</feature>
<evidence type="ECO:0000313" key="2">
    <source>
        <dbReference type="EMBL" id="CAI5797574.1"/>
    </source>
</evidence>
<accession>A0AA35PRA7</accession>
<reference evidence="2" key="1">
    <citation type="submission" date="2022-12" db="EMBL/GenBank/DDBJ databases">
        <authorList>
            <person name="Alioto T."/>
            <person name="Alioto T."/>
            <person name="Gomez Garrido J."/>
        </authorList>
    </citation>
    <scope>NUCLEOTIDE SEQUENCE</scope>
</reference>
<name>A0AA35PRA7_9SAUR</name>
<feature type="region of interest" description="Disordered" evidence="1">
    <location>
        <begin position="71"/>
        <end position="104"/>
    </location>
</feature>
<keyword evidence="3" id="KW-1185">Reference proteome</keyword>
<dbReference type="AlphaFoldDB" id="A0AA35PRA7"/>
<protein>
    <submittedName>
        <fullName evidence="2">Uncharacterized protein</fullName>
    </submittedName>
</protein>